<dbReference type="AlphaFoldDB" id="A0A975BNX2"/>
<keyword evidence="3" id="KW-1185">Reference proteome</keyword>
<feature type="coiled-coil region" evidence="1">
    <location>
        <begin position="38"/>
        <end position="171"/>
    </location>
</feature>
<proteinExistence type="predicted"/>
<dbReference type="RefSeq" id="WP_207683480.1">
    <property type="nucleotide sequence ID" value="NZ_CP061800.1"/>
</dbReference>
<evidence type="ECO:0000313" key="2">
    <source>
        <dbReference type="EMBL" id="QTA88941.1"/>
    </source>
</evidence>
<dbReference type="KEGG" id="dmm:dnm_049880"/>
<gene>
    <name evidence="2" type="ORF">dnm_049880</name>
</gene>
<feature type="coiled-coil region" evidence="1">
    <location>
        <begin position="214"/>
        <end position="248"/>
    </location>
</feature>
<reference evidence="2" key="1">
    <citation type="journal article" date="2021" name="Microb. Physiol.">
        <title>Proteogenomic Insights into the Physiology of Marine, Sulfate-Reducing, Filamentous Desulfonema limicola and Desulfonema magnum.</title>
        <authorList>
            <person name="Schnaars V."/>
            <person name="Wohlbrand L."/>
            <person name="Scheve S."/>
            <person name="Hinrichs C."/>
            <person name="Reinhardt R."/>
            <person name="Rabus R."/>
        </authorList>
    </citation>
    <scope>NUCLEOTIDE SEQUENCE</scope>
    <source>
        <strain evidence="2">4be13</strain>
    </source>
</reference>
<name>A0A975BNX2_9BACT</name>
<keyword evidence="1" id="KW-0175">Coiled coil</keyword>
<protein>
    <submittedName>
        <fullName evidence="2">Uncharacterized protein</fullName>
    </submittedName>
</protein>
<dbReference type="Proteomes" id="UP000663722">
    <property type="component" value="Chromosome"/>
</dbReference>
<accession>A0A975BNX2</accession>
<sequence>MAHEASGRTDLFSRLIHDTDISIAALDSKTKVVTNEQLDTFKQKFEEAEQIKDEKQRDARMKVLEADFSKLRKAVREEETDLANAVLGLNAIIESLGGEYNELQTMSPEEEELVRKAEEKLGDAKRKLEKAKGKWKFLGRDRSVAKAKAEIKAVEQEVAEAAAEARRLARERLMKHNMEQSLQEFMYKVEKTIVIIEHRVEDIKAQLASVSARKEEAFRIKEEAAKALEKLDNDLNGLESELSREEELLETFVNGTPEHTQQSQKVSDMRAQVEDIRGRRNNAFVLFQSKEKFAAELEIHERTQMKLRDNHRMWITSLRSDTEERVVTFKSRLEAMKAMADQDVAKQLDNIGAEIDQSNVEYMAASGYASDRVRMEKIEKHPDRIAKIAKVQAAQAEAIQKIRMRENKAIEAFKDMYGIDPTESSFFHYEE</sequence>
<evidence type="ECO:0000313" key="3">
    <source>
        <dbReference type="Proteomes" id="UP000663722"/>
    </source>
</evidence>
<organism evidence="2 3">
    <name type="scientific">Desulfonema magnum</name>
    <dbReference type="NCBI Taxonomy" id="45655"/>
    <lineage>
        <taxon>Bacteria</taxon>
        <taxon>Pseudomonadati</taxon>
        <taxon>Thermodesulfobacteriota</taxon>
        <taxon>Desulfobacteria</taxon>
        <taxon>Desulfobacterales</taxon>
        <taxon>Desulfococcaceae</taxon>
        <taxon>Desulfonema</taxon>
    </lineage>
</organism>
<dbReference type="EMBL" id="CP061800">
    <property type="protein sequence ID" value="QTA88941.1"/>
    <property type="molecule type" value="Genomic_DNA"/>
</dbReference>
<evidence type="ECO:0000256" key="1">
    <source>
        <dbReference type="SAM" id="Coils"/>
    </source>
</evidence>